<proteinExistence type="predicted"/>
<evidence type="ECO:0000313" key="3">
    <source>
        <dbReference type="Proteomes" id="UP000501367"/>
    </source>
</evidence>
<evidence type="ECO:0000313" key="2">
    <source>
        <dbReference type="EMBL" id="QJC78898.1"/>
    </source>
</evidence>
<feature type="domain" description="DNA circulation N-terminal" evidence="1">
    <location>
        <begin position="7"/>
        <end position="93"/>
    </location>
</feature>
<accession>A0AAE7DE04</accession>
<protein>
    <recommendedName>
        <fullName evidence="1">DNA circulation N-terminal domain-containing protein</fullName>
    </recommendedName>
</protein>
<dbReference type="EMBL" id="CP051487">
    <property type="protein sequence ID" value="QJC78898.1"/>
    <property type="molecule type" value="Genomic_DNA"/>
</dbReference>
<name>A0AAE7DE04_9PSED</name>
<dbReference type="InterPro" id="IPR009826">
    <property type="entry name" value="DNA_circ_N"/>
</dbReference>
<dbReference type="KEGG" id="pum:HGP31_11445"/>
<dbReference type="GeneID" id="72194197"/>
<gene>
    <name evidence="2" type="ORF">HGP31_11445</name>
</gene>
<reference evidence="2 3" key="1">
    <citation type="submission" date="2020-04" db="EMBL/GenBank/DDBJ databases">
        <authorList>
            <person name="Yao Y."/>
            <person name="He Z."/>
        </authorList>
    </citation>
    <scope>NUCLEOTIDE SEQUENCE [LARGE SCALE GENOMIC DNA]</scope>
    <source>
        <strain evidence="2 3">CY-1</strain>
    </source>
</reference>
<dbReference type="Proteomes" id="UP000501367">
    <property type="component" value="Chromosome"/>
</dbReference>
<dbReference type="Pfam" id="PF07157">
    <property type="entry name" value="DNA_circ_N"/>
    <property type="match status" value="1"/>
</dbReference>
<evidence type="ECO:0000259" key="1">
    <source>
        <dbReference type="Pfam" id="PF07157"/>
    </source>
</evidence>
<dbReference type="AlphaFoldDB" id="A0AAE7DE04"/>
<organism evidence="2 3">
    <name type="scientific">Pseudomonas umsongensis</name>
    <dbReference type="NCBI Taxonomy" id="198618"/>
    <lineage>
        <taxon>Bacteria</taxon>
        <taxon>Pseudomonadati</taxon>
        <taxon>Pseudomonadota</taxon>
        <taxon>Gammaproteobacteria</taxon>
        <taxon>Pseudomonadales</taxon>
        <taxon>Pseudomonadaceae</taxon>
        <taxon>Pseudomonas</taxon>
    </lineage>
</organism>
<dbReference type="RefSeq" id="WP_168757723.1">
    <property type="nucleotide sequence ID" value="NZ_CP051487.1"/>
</dbReference>
<sequence length="442" mass="46862">MTWRDTYRAATFRGVAFFVESADSSHGRRQAVHETAQRDTPYTEDLGRKSREFSVVGYLLGKDYHLNRDELIKACEVAGPGALVHPYRGEMNVVCRGLNISETAAEGGKCTIALTFLEAGEAAYPSANVDSVNAISAKGNTVTAAAESSFLSDFLTTGFPAYVAESAASGLAGLGEYMAAPGLNFSGDLKAASDFYLQARGLVSDASSLVQKPLNMVSRITGLIGSVRSAFGANAFSMLTSLFDRSPRTYTGSTATPSRQQQATNAIAMNALVRQVAVAEAAKAAVVTQTPVVTTTAVTQASTGVPRTALGIPQGSKRATQTAPGVTQTLPVPTVYDSYQAAIKVREDLVDRIDAESEVTPNDEVYVALSDLRTSVVQAVPNPEQNLARIVQYVPRETLPSLLVAYQIYGDAGRADDISNRNSARHPGFLMGGQQLEVLADG</sequence>